<organism evidence="1 3">
    <name type="scientific">Rhizophagus clarus</name>
    <dbReference type="NCBI Taxonomy" id="94130"/>
    <lineage>
        <taxon>Eukaryota</taxon>
        <taxon>Fungi</taxon>
        <taxon>Fungi incertae sedis</taxon>
        <taxon>Mucoromycota</taxon>
        <taxon>Glomeromycotina</taxon>
        <taxon>Glomeromycetes</taxon>
        <taxon>Glomerales</taxon>
        <taxon>Glomeraceae</taxon>
        <taxon>Rhizophagus</taxon>
    </lineage>
</organism>
<protein>
    <submittedName>
        <fullName evidence="1">Uncharacterized protein</fullName>
    </submittedName>
</protein>
<name>A0A2Z6QHH6_9GLOM</name>
<comment type="caution">
    <text evidence="1">The sequence shown here is derived from an EMBL/GenBank/DDBJ whole genome shotgun (WGS) entry which is preliminary data.</text>
</comment>
<gene>
    <name evidence="2" type="ORF">RCL2_001318100</name>
    <name evidence="1" type="ORF">RclHR1_10870005</name>
</gene>
<dbReference type="EMBL" id="BLAL01000160">
    <property type="protein sequence ID" value="GES86109.1"/>
    <property type="molecule type" value="Genomic_DNA"/>
</dbReference>
<keyword evidence="3" id="KW-1185">Reference proteome</keyword>
<dbReference type="AlphaFoldDB" id="A0A2Z6QHH6"/>
<dbReference type="EMBL" id="BEXD01000099">
    <property type="protein sequence ID" value="GBB84244.1"/>
    <property type="molecule type" value="Genomic_DNA"/>
</dbReference>
<accession>A0A2Z6QHH6</accession>
<evidence type="ECO:0000313" key="2">
    <source>
        <dbReference type="EMBL" id="GES86109.1"/>
    </source>
</evidence>
<dbReference type="Proteomes" id="UP000615446">
    <property type="component" value="Unassembled WGS sequence"/>
</dbReference>
<dbReference type="Proteomes" id="UP000247702">
    <property type="component" value="Unassembled WGS sequence"/>
</dbReference>
<reference evidence="1 3" key="1">
    <citation type="submission" date="2017-11" db="EMBL/GenBank/DDBJ databases">
        <title>The genome of Rhizophagus clarus HR1 reveals common genetic basis of auxotrophy among arbuscular mycorrhizal fungi.</title>
        <authorList>
            <person name="Kobayashi Y."/>
        </authorList>
    </citation>
    <scope>NUCLEOTIDE SEQUENCE [LARGE SCALE GENOMIC DNA]</scope>
    <source>
        <strain evidence="1 3">HR1</strain>
    </source>
</reference>
<sequence>MYVPVGAINNSRFNDDDDDDYIITISDDEIDIHSWKKNLPILRSYKYDEIPDIDLRINLLVLNCLYYLYYDELRIAKVYYYCWKVSKIIY</sequence>
<evidence type="ECO:0000313" key="1">
    <source>
        <dbReference type="EMBL" id="GBB84244.1"/>
    </source>
</evidence>
<evidence type="ECO:0000313" key="3">
    <source>
        <dbReference type="Proteomes" id="UP000247702"/>
    </source>
</evidence>
<proteinExistence type="predicted"/>
<reference evidence="2" key="2">
    <citation type="submission" date="2019-10" db="EMBL/GenBank/DDBJ databases">
        <title>Conservation and host-specific expression of non-tandemly repeated heterogenous ribosome RNA gene in arbuscular mycorrhizal fungi.</title>
        <authorList>
            <person name="Maeda T."/>
            <person name="Kobayashi Y."/>
            <person name="Nakagawa T."/>
            <person name="Ezawa T."/>
            <person name="Yamaguchi K."/>
            <person name="Bino T."/>
            <person name="Nishimoto Y."/>
            <person name="Shigenobu S."/>
            <person name="Kawaguchi M."/>
        </authorList>
    </citation>
    <scope>NUCLEOTIDE SEQUENCE</scope>
    <source>
        <strain evidence="2">HR1</strain>
    </source>
</reference>